<organism evidence="2 3">
    <name type="scientific">Candidatus Shapirobacteria bacterium CG_4_9_14_0_2_um_filter_39_11</name>
    <dbReference type="NCBI Taxonomy" id="1974478"/>
    <lineage>
        <taxon>Bacteria</taxon>
        <taxon>Candidatus Shapironibacteriota</taxon>
    </lineage>
</organism>
<gene>
    <name evidence="2" type="ORF">CO054_02210</name>
</gene>
<evidence type="ECO:0000256" key="1">
    <source>
        <dbReference type="SAM" id="MobiDB-lite"/>
    </source>
</evidence>
<protein>
    <submittedName>
        <fullName evidence="2">Cupin</fullName>
    </submittedName>
</protein>
<evidence type="ECO:0000313" key="3">
    <source>
        <dbReference type="Proteomes" id="UP000229816"/>
    </source>
</evidence>
<accession>A0A2M8ESK3</accession>
<feature type="region of interest" description="Disordered" evidence="1">
    <location>
        <begin position="110"/>
        <end position="140"/>
    </location>
</feature>
<name>A0A2M8ESK3_9BACT</name>
<dbReference type="Proteomes" id="UP000229816">
    <property type="component" value="Unassembled WGS sequence"/>
</dbReference>
<evidence type="ECO:0000313" key="2">
    <source>
        <dbReference type="EMBL" id="PJC28046.1"/>
    </source>
</evidence>
<dbReference type="AlphaFoldDB" id="A0A2M8ESK3"/>
<dbReference type="InterPro" id="IPR014710">
    <property type="entry name" value="RmlC-like_jellyroll"/>
</dbReference>
<proteinExistence type="predicted"/>
<dbReference type="InterPro" id="IPR011051">
    <property type="entry name" value="RmlC_Cupin_sf"/>
</dbReference>
<dbReference type="EMBL" id="PFSF01000046">
    <property type="protein sequence ID" value="PJC28046.1"/>
    <property type="molecule type" value="Genomic_DNA"/>
</dbReference>
<sequence length="140" mass="16218">MKKDFFTKPFQLKIEKPWGYELILTPPDSPVTGKILHLNAGARFSYQYHDKKPETLCLLNGKAKIILNGQESEMELMKGYFIKPFVKHRCQGITDSDIFEASTKEEGNTIRLEDDYSRPTETEEIRKLPNRGWTAHGQKK</sequence>
<dbReference type="SUPFAM" id="SSF51182">
    <property type="entry name" value="RmlC-like cupins"/>
    <property type="match status" value="1"/>
</dbReference>
<dbReference type="Gene3D" id="2.60.120.10">
    <property type="entry name" value="Jelly Rolls"/>
    <property type="match status" value="1"/>
</dbReference>
<reference evidence="3" key="1">
    <citation type="submission" date="2017-09" db="EMBL/GenBank/DDBJ databases">
        <title>Depth-based differentiation of microbial function through sediment-hosted aquifers and enrichment of novel symbionts in the deep terrestrial subsurface.</title>
        <authorList>
            <person name="Probst A.J."/>
            <person name="Ladd B."/>
            <person name="Jarett J.K."/>
            <person name="Geller-Mcgrath D.E."/>
            <person name="Sieber C.M.K."/>
            <person name="Emerson J.B."/>
            <person name="Anantharaman K."/>
            <person name="Thomas B.C."/>
            <person name="Malmstrom R."/>
            <person name="Stieglmeier M."/>
            <person name="Klingl A."/>
            <person name="Woyke T."/>
            <person name="Ryan C.M."/>
            <person name="Banfield J.F."/>
        </authorList>
    </citation>
    <scope>NUCLEOTIDE SEQUENCE [LARGE SCALE GENOMIC DNA]</scope>
</reference>
<comment type="caution">
    <text evidence="2">The sequence shown here is derived from an EMBL/GenBank/DDBJ whole genome shotgun (WGS) entry which is preliminary data.</text>
</comment>
<feature type="compositionally biased region" description="Basic and acidic residues" evidence="1">
    <location>
        <begin position="110"/>
        <end position="127"/>
    </location>
</feature>